<dbReference type="AlphaFoldDB" id="A0A6D2K028"/>
<evidence type="ECO:0000313" key="3">
    <source>
        <dbReference type="Proteomes" id="UP000467841"/>
    </source>
</evidence>
<evidence type="ECO:0000313" key="2">
    <source>
        <dbReference type="EMBL" id="CAA7049797.1"/>
    </source>
</evidence>
<sequence length="88" mass="9853">MKYDVHVVEKKVVEDEERQSNTTLTRGAGGGPRPVHEVAKEIENQFVKAAESGSEIAKLLEDGKQPYGRKHGKLSNHRCLVKFSAFFN</sequence>
<protein>
    <recommendedName>
        <fullName evidence="1">DUF632 domain-containing protein</fullName>
    </recommendedName>
</protein>
<dbReference type="Proteomes" id="UP000467841">
    <property type="component" value="Unassembled WGS sequence"/>
</dbReference>
<proteinExistence type="predicted"/>
<name>A0A6D2K028_9BRAS</name>
<accession>A0A6D2K028</accession>
<keyword evidence="3" id="KW-1185">Reference proteome</keyword>
<evidence type="ECO:0000259" key="1">
    <source>
        <dbReference type="Pfam" id="PF04782"/>
    </source>
</evidence>
<feature type="domain" description="DUF632" evidence="1">
    <location>
        <begin position="36"/>
        <end position="75"/>
    </location>
</feature>
<dbReference type="Pfam" id="PF04782">
    <property type="entry name" value="DUF632"/>
    <property type="match status" value="1"/>
</dbReference>
<comment type="caution">
    <text evidence="2">The sequence shown here is derived from an EMBL/GenBank/DDBJ whole genome shotgun (WGS) entry which is preliminary data.</text>
</comment>
<dbReference type="InterPro" id="IPR006867">
    <property type="entry name" value="DUF632"/>
</dbReference>
<reference evidence="2" key="1">
    <citation type="submission" date="2020-01" db="EMBL/GenBank/DDBJ databases">
        <authorList>
            <person name="Mishra B."/>
        </authorList>
    </citation>
    <scope>NUCLEOTIDE SEQUENCE [LARGE SCALE GENOMIC DNA]</scope>
</reference>
<gene>
    <name evidence="2" type="ORF">MERR_LOCUS37032</name>
</gene>
<organism evidence="2 3">
    <name type="scientific">Microthlaspi erraticum</name>
    <dbReference type="NCBI Taxonomy" id="1685480"/>
    <lineage>
        <taxon>Eukaryota</taxon>
        <taxon>Viridiplantae</taxon>
        <taxon>Streptophyta</taxon>
        <taxon>Embryophyta</taxon>
        <taxon>Tracheophyta</taxon>
        <taxon>Spermatophyta</taxon>
        <taxon>Magnoliopsida</taxon>
        <taxon>eudicotyledons</taxon>
        <taxon>Gunneridae</taxon>
        <taxon>Pentapetalae</taxon>
        <taxon>rosids</taxon>
        <taxon>malvids</taxon>
        <taxon>Brassicales</taxon>
        <taxon>Brassicaceae</taxon>
        <taxon>Coluteocarpeae</taxon>
        <taxon>Microthlaspi</taxon>
    </lineage>
</organism>
<dbReference type="EMBL" id="CACVBM020001429">
    <property type="protein sequence ID" value="CAA7049797.1"/>
    <property type="molecule type" value="Genomic_DNA"/>
</dbReference>